<dbReference type="EMBL" id="WOWK01000036">
    <property type="protein sequence ID" value="KAF0325522.1"/>
    <property type="molecule type" value="Genomic_DNA"/>
</dbReference>
<feature type="region of interest" description="Disordered" evidence="1">
    <location>
        <begin position="552"/>
        <end position="600"/>
    </location>
</feature>
<feature type="compositionally biased region" description="Polar residues" evidence="1">
    <location>
        <begin position="554"/>
        <end position="592"/>
    </location>
</feature>
<proteinExistence type="predicted"/>
<protein>
    <submittedName>
        <fullName evidence="2">Uncharacterized protein</fullName>
    </submittedName>
</protein>
<dbReference type="SUPFAM" id="SSF50630">
    <property type="entry name" value="Acid proteases"/>
    <property type="match status" value="1"/>
</dbReference>
<accession>A0A8H3ZS40</accession>
<dbReference type="InterPro" id="IPR021109">
    <property type="entry name" value="Peptidase_aspartic_dom_sf"/>
</dbReference>
<evidence type="ECO:0000313" key="3">
    <source>
        <dbReference type="Proteomes" id="UP000434172"/>
    </source>
</evidence>
<dbReference type="InterPro" id="IPR011990">
    <property type="entry name" value="TPR-like_helical_dom_sf"/>
</dbReference>
<dbReference type="AlphaFoldDB" id="A0A8H3ZS40"/>
<keyword evidence="3" id="KW-1185">Reference proteome</keyword>
<feature type="compositionally biased region" description="Basic and acidic residues" evidence="1">
    <location>
        <begin position="57"/>
        <end position="67"/>
    </location>
</feature>
<dbReference type="Proteomes" id="UP000434172">
    <property type="component" value="Unassembled WGS sequence"/>
</dbReference>
<gene>
    <name evidence="2" type="ORF">GQ607_007273</name>
</gene>
<feature type="region of interest" description="Disordered" evidence="1">
    <location>
        <begin position="19"/>
        <end position="133"/>
    </location>
</feature>
<evidence type="ECO:0000313" key="2">
    <source>
        <dbReference type="EMBL" id="KAF0325522.1"/>
    </source>
</evidence>
<sequence>MSILAVDIVERFARSLRCQERARRESTTHQDAVKSYTENGDGYGASSLKSPASNRSLKRDGDDERSNARRSRGRAPANTRNARTSDDDFQQDPTAKAGKLWSPDEEPLKRTDDTESSRPTRSSRTFEPRSPEVVQTEVLIKQPETRPITQEQLVAEVKGIYAGLVMVESKCIEVDNAQSSTNETSPKLNNEQWQALIALHRTLLHEHNDFFLSQSSSAPKKSHFSSGATDYIVEGSVNGIGIEASPDTGSDECIVSSDFASKLGQSPVPGTEKTMTLANGKKVWSPGMIEVLWRFANDQTPHILKCWILPNSSKDFILGSRFLKMTGALTKFFRHAKKAIIPSRLQLRLTGEKKERMMGFLNRRLTTALADTGSDLMAVSLKYAQLHKWAISTEREHRTEVELADGTRAWTCGTVKDATWTIGDRTVRCDFHVLDGLPADVILSKEYLFEMDVFTEYRDLFFDVEAIEDISLLCGIRLIEKEAFDLNELKRDFPRTVTSTLPDAFNPQALKRERRRRTLADKMIGGLPDSERSEATKVERGKRCRWDMARLGHSNLSKGQQPSLTSTAGQGGSSHSSRPASETIHQIHSGGQKSFEVMPK</sequence>
<reference evidence="2 3" key="1">
    <citation type="submission" date="2019-12" db="EMBL/GenBank/DDBJ databases">
        <title>A genome sequence resource for the geographically widespread anthracnose pathogen Colletotrichum asianum.</title>
        <authorList>
            <person name="Meng Y."/>
        </authorList>
    </citation>
    <scope>NUCLEOTIDE SEQUENCE [LARGE SCALE GENOMIC DNA]</scope>
    <source>
        <strain evidence="2 3">ICMP 18580</strain>
    </source>
</reference>
<dbReference type="Gene3D" id="2.40.70.10">
    <property type="entry name" value="Acid Proteases"/>
    <property type="match status" value="2"/>
</dbReference>
<feature type="compositionally biased region" description="Basic and acidic residues" evidence="1">
    <location>
        <begin position="19"/>
        <end position="32"/>
    </location>
</feature>
<dbReference type="SUPFAM" id="SSF48452">
    <property type="entry name" value="TPR-like"/>
    <property type="match status" value="1"/>
</dbReference>
<name>A0A8H3ZS40_9PEZI</name>
<dbReference type="OrthoDB" id="6079484at2759"/>
<comment type="caution">
    <text evidence="2">The sequence shown here is derived from an EMBL/GenBank/DDBJ whole genome shotgun (WGS) entry which is preliminary data.</text>
</comment>
<feature type="compositionally biased region" description="Basic and acidic residues" evidence="1">
    <location>
        <begin position="106"/>
        <end position="130"/>
    </location>
</feature>
<organism evidence="2 3">
    <name type="scientific">Colletotrichum asianum</name>
    <dbReference type="NCBI Taxonomy" id="702518"/>
    <lineage>
        <taxon>Eukaryota</taxon>
        <taxon>Fungi</taxon>
        <taxon>Dikarya</taxon>
        <taxon>Ascomycota</taxon>
        <taxon>Pezizomycotina</taxon>
        <taxon>Sordariomycetes</taxon>
        <taxon>Hypocreomycetidae</taxon>
        <taxon>Glomerellales</taxon>
        <taxon>Glomerellaceae</taxon>
        <taxon>Colletotrichum</taxon>
        <taxon>Colletotrichum gloeosporioides species complex</taxon>
    </lineage>
</organism>
<dbReference type="CDD" id="cd00303">
    <property type="entry name" value="retropepsin_like"/>
    <property type="match status" value="2"/>
</dbReference>
<evidence type="ECO:0000256" key="1">
    <source>
        <dbReference type="SAM" id="MobiDB-lite"/>
    </source>
</evidence>
<dbReference type="Pfam" id="PF13650">
    <property type="entry name" value="Asp_protease_2"/>
    <property type="match status" value="1"/>
</dbReference>